<proteinExistence type="inferred from homology"/>
<dbReference type="Pfam" id="PF04610">
    <property type="entry name" value="TrbL"/>
    <property type="match status" value="1"/>
</dbReference>
<comment type="subcellular location">
    <subcellularLocation>
        <location evidence="1">Membrane</location>
        <topology evidence="1">Multi-pass membrane protein</topology>
    </subcellularLocation>
</comment>
<keyword evidence="7" id="KW-0614">Plasmid</keyword>
<feature type="transmembrane region" description="Helical" evidence="6">
    <location>
        <begin position="134"/>
        <end position="157"/>
    </location>
</feature>
<geneLocation type="plasmid" evidence="7">
    <name>pRSPA04</name>
</geneLocation>
<sequence>MLQMLYDNFVASLTDKMNTVSSAISGELTAPLTAAMTLYIMLYGWAILRGSIHEPVMDFTIRGVKLAIIWTLVANAGDYSSWVGDTITNGIPAFVETIAGGTPASLPSDPVMAMAGEMSMAVQEAYGTGIAGSIYGYLMSMVVWLSAIPFAALAFVVSLLVHFGLTLLASIGPLFIGFALFDFSRGWFFAWLGQTLNFAILKLLVIVLMITITAFLGDVYTTVDIEAGAAAVAAFLVALACATLFFFLLPSIAAALSAGVGASTGVAQRFVERKILGGFGGGGLSGGSARSGSATRTS</sequence>
<dbReference type="GO" id="GO:0016020">
    <property type="term" value="C:membrane"/>
    <property type="evidence" value="ECO:0007669"/>
    <property type="project" value="UniProtKB-SubCell"/>
</dbReference>
<organism evidence="7">
    <name type="scientific">Cereibacter sphaeroides (strain ATCC 17025 / ATH 2.4.3)</name>
    <name type="common">Rhodobacter sphaeroides</name>
    <dbReference type="NCBI Taxonomy" id="349102"/>
    <lineage>
        <taxon>Bacteria</taxon>
        <taxon>Pseudomonadati</taxon>
        <taxon>Pseudomonadota</taxon>
        <taxon>Alphaproteobacteria</taxon>
        <taxon>Rhodobacterales</taxon>
        <taxon>Paracoccaceae</taxon>
        <taxon>Cereibacter</taxon>
    </lineage>
</organism>
<evidence type="ECO:0000313" key="7">
    <source>
        <dbReference type="EMBL" id="ABP73218.1"/>
    </source>
</evidence>
<dbReference type="AlphaFoldDB" id="A4X0Q4"/>
<evidence type="ECO:0000256" key="5">
    <source>
        <dbReference type="ARBA" id="ARBA00023136"/>
    </source>
</evidence>
<dbReference type="HOGENOM" id="CLU_965329_0_0_5"/>
<gene>
    <name evidence="7" type="ordered locus">Rsph17025_4373</name>
</gene>
<feature type="transmembrane region" description="Helical" evidence="6">
    <location>
        <begin position="28"/>
        <end position="48"/>
    </location>
</feature>
<feature type="transmembrane region" description="Helical" evidence="6">
    <location>
        <begin position="228"/>
        <end position="249"/>
    </location>
</feature>
<evidence type="ECO:0000256" key="2">
    <source>
        <dbReference type="ARBA" id="ARBA00007802"/>
    </source>
</evidence>
<feature type="transmembrane region" description="Helical" evidence="6">
    <location>
        <begin position="195"/>
        <end position="216"/>
    </location>
</feature>
<comment type="similarity">
    <text evidence="2">Belongs to the TrbL/VirB6 family.</text>
</comment>
<evidence type="ECO:0000256" key="3">
    <source>
        <dbReference type="ARBA" id="ARBA00022692"/>
    </source>
</evidence>
<evidence type="ECO:0000256" key="6">
    <source>
        <dbReference type="SAM" id="Phobius"/>
    </source>
</evidence>
<keyword evidence="5 6" id="KW-0472">Membrane</keyword>
<accession>A4X0Q4</accession>
<evidence type="ECO:0000256" key="4">
    <source>
        <dbReference type="ARBA" id="ARBA00022989"/>
    </source>
</evidence>
<dbReference type="EMBL" id="CP000665">
    <property type="protein sequence ID" value="ABP73218.1"/>
    <property type="molecule type" value="Genomic_DNA"/>
</dbReference>
<dbReference type="InterPro" id="IPR007688">
    <property type="entry name" value="Conjugal_tfr_TrbL/VirB6"/>
</dbReference>
<name>A4X0Q4_CERS5</name>
<dbReference type="GO" id="GO:0030255">
    <property type="term" value="P:protein secretion by the type IV secretion system"/>
    <property type="evidence" value="ECO:0007669"/>
    <property type="project" value="InterPro"/>
</dbReference>
<dbReference type="BioCyc" id="RSPH349102:G1G8M-4515-MONOMER"/>
<reference evidence="7" key="1">
    <citation type="submission" date="2007-04" db="EMBL/GenBank/DDBJ databases">
        <title>Complete sequence of plasmid pRSPA04 of Rhodobacter sphaeroides ATCC 17025.</title>
        <authorList>
            <consortium name="US DOE Joint Genome Institute"/>
            <person name="Copeland A."/>
            <person name="Lucas S."/>
            <person name="Lapidus A."/>
            <person name="Barry K."/>
            <person name="Detter J.C."/>
            <person name="Glavina del Rio T."/>
            <person name="Hammon N."/>
            <person name="Israni S."/>
            <person name="Dalin E."/>
            <person name="Tice H."/>
            <person name="Pitluck S."/>
            <person name="Chertkov O."/>
            <person name="Brettin T."/>
            <person name="Bruce D."/>
            <person name="Han C."/>
            <person name="Schmutz J."/>
            <person name="Larimer F."/>
            <person name="Land M."/>
            <person name="Hauser L."/>
            <person name="Kyrpides N."/>
            <person name="Kim E."/>
            <person name="Richardson P."/>
            <person name="Mackenzie C."/>
            <person name="Choudhary M."/>
            <person name="Donohue T.J."/>
            <person name="Kaplan S."/>
        </authorList>
    </citation>
    <scope>NUCLEOTIDE SEQUENCE [LARGE SCALE GENOMIC DNA]</scope>
    <source>
        <strain evidence="7">ATCC 17025</strain>
        <plasmid evidence="7">pRSPA04</plasmid>
    </source>
</reference>
<protein>
    <submittedName>
        <fullName evidence="7">TrbL/VirB6 plasmid conjugal transfer protein</fullName>
    </submittedName>
</protein>
<keyword evidence="3 6" id="KW-0812">Transmembrane</keyword>
<evidence type="ECO:0000256" key="1">
    <source>
        <dbReference type="ARBA" id="ARBA00004141"/>
    </source>
</evidence>
<feature type="transmembrane region" description="Helical" evidence="6">
    <location>
        <begin position="163"/>
        <end position="183"/>
    </location>
</feature>
<keyword evidence="4 6" id="KW-1133">Transmembrane helix</keyword>
<dbReference type="KEGG" id="rsq:Rsph17025_4373"/>